<keyword evidence="1" id="KW-0812">Transmembrane</keyword>
<sequence>MTIVICPGIHDSKLTEQFLEGLFVHWQSLSQSGELLICPTQDYSPYSAIDILNFLWIKNQLTKNVPLLFIAFSAGVVGAVGAAWGWQLRGGQVKAFVAIDGWGMPVEGNFPIYKVSHDYFTHWSWGLLGTVDESFYAHPSVEHLEIWRSPQTTTGWWLHQNSIEVKTASPVTAAEFIRIILENYGELSTFSDGEVCSIINN</sequence>
<evidence type="ECO:0000313" key="3">
    <source>
        <dbReference type="Proteomes" id="UP000269154"/>
    </source>
</evidence>
<dbReference type="RefSeq" id="WP_124147800.1">
    <property type="nucleotide sequence ID" value="NZ_RCBZ01000384.1"/>
</dbReference>
<evidence type="ECO:0000313" key="2">
    <source>
        <dbReference type="EMBL" id="RQH25951.1"/>
    </source>
</evidence>
<evidence type="ECO:0000256" key="1">
    <source>
        <dbReference type="SAM" id="Phobius"/>
    </source>
</evidence>
<keyword evidence="1" id="KW-0472">Membrane</keyword>
<dbReference type="Proteomes" id="UP000269154">
    <property type="component" value="Unassembled WGS sequence"/>
</dbReference>
<proteinExistence type="predicted"/>
<protein>
    <recommendedName>
        <fullName evidence="4">Alpha/beta hydrolase</fullName>
    </recommendedName>
</protein>
<dbReference type="EMBL" id="RCBY01000289">
    <property type="protein sequence ID" value="RQH25951.1"/>
    <property type="molecule type" value="Genomic_DNA"/>
</dbReference>
<organism evidence="2 3">
    <name type="scientific">Okeania hirsuta</name>
    <dbReference type="NCBI Taxonomy" id="1458930"/>
    <lineage>
        <taxon>Bacteria</taxon>
        <taxon>Bacillati</taxon>
        <taxon>Cyanobacteriota</taxon>
        <taxon>Cyanophyceae</taxon>
        <taxon>Oscillatoriophycideae</taxon>
        <taxon>Oscillatoriales</taxon>
        <taxon>Microcoleaceae</taxon>
        <taxon>Okeania</taxon>
    </lineage>
</organism>
<accession>A0A3N6MM41</accession>
<reference evidence="2 3" key="1">
    <citation type="journal article" date="2018" name="ACS Chem. Biol.">
        <title>Ketoreductase domain dysfunction expands chemodiversity: malyngamide biosynthesis in the cyanobacterium Okeania hirsuta.</title>
        <authorList>
            <person name="Moss N.A."/>
            <person name="Leao T."/>
            <person name="Rankin M."/>
            <person name="McCullough T.M."/>
            <person name="Qu P."/>
            <person name="Korobeynikov A."/>
            <person name="Smith J.L."/>
            <person name="Gerwick L."/>
            <person name="Gerwick W.H."/>
        </authorList>
    </citation>
    <scope>NUCLEOTIDE SEQUENCE [LARGE SCALE GENOMIC DNA]</scope>
    <source>
        <strain evidence="2 3">PAB10Feb10-1</strain>
    </source>
</reference>
<dbReference type="OrthoDB" id="529979at2"/>
<name>A0A3N6MM41_9CYAN</name>
<keyword evidence="3" id="KW-1185">Reference proteome</keyword>
<keyword evidence="1" id="KW-1133">Transmembrane helix</keyword>
<evidence type="ECO:0008006" key="4">
    <source>
        <dbReference type="Google" id="ProtNLM"/>
    </source>
</evidence>
<comment type="caution">
    <text evidence="2">The sequence shown here is derived from an EMBL/GenBank/DDBJ whole genome shotgun (WGS) entry which is preliminary data.</text>
</comment>
<gene>
    <name evidence="2" type="ORF">D5R40_28820</name>
</gene>
<dbReference type="AlphaFoldDB" id="A0A3N6MM41"/>
<feature type="transmembrane region" description="Helical" evidence="1">
    <location>
        <begin position="65"/>
        <end position="86"/>
    </location>
</feature>